<comment type="pathway">
    <text evidence="2">Siderophore biosynthesis.</text>
</comment>
<dbReference type="EC" id="6.2.1.69" evidence="7"/>
<dbReference type="Gene3D" id="3.30.559.10">
    <property type="entry name" value="Chloramphenicol acetyltransferase-like domain"/>
    <property type="match status" value="1"/>
</dbReference>
<dbReference type="Pfam" id="PF00501">
    <property type="entry name" value="AMP-binding"/>
    <property type="match status" value="1"/>
</dbReference>
<dbReference type="InterPro" id="IPR001031">
    <property type="entry name" value="Thioesterase"/>
</dbReference>
<keyword evidence="11" id="KW-1185">Reference proteome</keyword>
<evidence type="ECO:0000256" key="2">
    <source>
        <dbReference type="ARBA" id="ARBA00004924"/>
    </source>
</evidence>
<dbReference type="InterPro" id="IPR023213">
    <property type="entry name" value="CAT-like_dom_sf"/>
</dbReference>
<reference evidence="10 11" key="1">
    <citation type="submission" date="2018-01" db="EMBL/GenBank/DDBJ databases">
        <title>Whole genome sequencing of Histamine producing bacteria.</title>
        <authorList>
            <person name="Butler K."/>
        </authorList>
    </citation>
    <scope>NUCLEOTIDE SEQUENCE [LARGE SCALE GENOMIC DNA]</scope>
    <source>
        <strain evidence="10 11">DSM 24669</strain>
    </source>
</reference>
<organism evidence="10 11">
    <name type="scientific">Photobacterium swingsii</name>
    <dbReference type="NCBI Taxonomy" id="680026"/>
    <lineage>
        <taxon>Bacteria</taxon>
        <taxon>Pseudomonadati</taxon>
        <taxon>Pseudomonadota</taxon>
        <taxon>Gammaproteobacteria</taxon>
        <taxon>Vibrionales</taxon>
        <taxon>Vibrionaceae</taxon>
        <taxon>Photobacterium</taxon>
    </lineage>
</organism>
<dbReference type="InterPro" id="IPR020845">
    <property type="entry name" value="AMP-binding_CS"/>
</dbReference>
<dbReference type="SUPFAM" id="SSF56801">
    <property type="entry name" value="Acetyl-CoA synthetase-like"/>
    <property type="match status" value="1"/>
</dbReference>
<dbReference type="InterPro" id="IPR029063">
    <property type="entry name" value="SAM-dependent_MTases_sf"/>
</dbReference>
<dbReference type="OrthoDB" id="9757559at2"/>
<evidence type="ECO:0000256" key="4">
    <source>
        <dbReference type="ARBA" id="ARBA00022553"/>
    </source>
</evidence>
<dbReference type="GO" id="GO:0005737">
    <property type="term" value="C:cytoplasm"/>
    <property type="evidence" value="ECO:0007669"/>
    <property type="project" value="TreeGrafter"/>
</dbReference>
<evidence type="ECO:0000256" key="1">
    <source>
        <dbReference type="ARBA" id="ARBA00001957"/>
    </source>
</evidence>
<dbReference type="SUPFAM" id="SSF47336">
    <property type="entry name" value="ACP-like"/>
    <property type="match status" value="1"/>
</dbReference>
<dbReference type="InterPro" id="IPR006162">
    <property type="entry name" value="Ppantetheine_attach_site"/>
</dbReference>
<evidence type="ECO:0000313" key="11">
    <source>
        <dbReference type="Proteomes" id="UP000240481"/>
    </source>
</evidence>
<evidence type="ECO:0000259" key="9">
    <source>
        <dbReference type="PROSITE" id="PS50075"/>
    </source>
</evidence>
<dbReference type="RefSeq" id="WP_048898390.1">
    <property type="nucleotide sequence ID" value="NZ_AP024852.1"/>
</dbReference>
<keyword evidence="3" id="KW-0596">Phosphopantetheine</keyword>
<dbReference type="PROSITE" id="PS00455">
    <property type="entry name" value="AMP_BINDING"/>
    <property type="match status" value="1"/>
</dbReference>
<dbReference type="PANTHER" id="PTHR45527">
    <property type="entry name" value="NONRIBOSOMAL PEPTIDE SYNTHETASE"/>
    <property type="match status" value="1"/>
</dbReference>
<dbReference type="GO" id="GO:0031177">
    <property type="term" value="F:phosphopantetheine binding"/>
    <property type="evidence" value="ECO:0007669"/>
    <property type="project" value="TreeGrafter"/>
</dbReference>
<dbReference type="InterPro" id="IPR045851">
    <property type="entry name" value="AMP-bd_C_sf"/>
</dbReference>
<dbReference type="Gene3D" id="3.40.50.150">
    <property type="entry name" value="Vaccinia Virus protein VP39"/>
    <property type="match status" value="1"/>
</dbReference>
<comment type="catalytic activity">
    <reaction evidence="6">
        <text>holo-[peptidyl-carrier protein] + L-cysteine + ATP = L-cysteinyl-[peptidyl-carrier protein] + AMP + diphosphate</text>
        <dbReference type="Rhea" id="RHEA:61680"/>
        <dbReference type="Rhea" id="RHEA-COMP:11480"/>
        <dbReference type="Rhea" id="RHEA-COMP:15906"/>
        <dbReference type="ChEBI" id="CHEBI:30616"/>
        <dbReference type="ChEBI" id="CHEBI:33019"/>
        <dbReference type="ChEBI" id="CHEBI:35235"/>
        <dbReference type="ChEBI" id="CHEBI:64479"/>
        <dbReference type="ChEBI" id="CHEBI:144926"/>
        <dbReference type="ChEBI" id="CHEBI:456215"/>
        <dbReference type="EC" id="6.2.1.69"/>
    </reaction>
    <physiologicalReaction direction="left-to-right" evidence="6">
        <dbReference type="Rhea" id="RHEA:61681"/>
    </physiologicalReaction>
</comment>
<name>A0A0J8Y0A6_9GAMM</name>
<dbReference type="Pfam" id="PF08242">
    <property type="entry name" value="Methyltransf_12"/>
    <property type="match status" value="1"/>
</dbReference>
<dbReference type="InterPro" id="IPR001242">
    <property type="entry name" value="Condensation_dom"/>
</dbReference>
<dbReference type="STRING" id="680026.AB733_08615"/>
<dbReference type="Gene3D" id="1.10.10.1830">
    <property type="entry name" value="Non-ribosomal peptide synthase, adenylation domain"/>
    <property type="match status" value="1"/>
</dbReference>
<dbReference type="FunFam" id="3.30.559.30:FF:000006">
    <property type="entry name" value="Yersiniabactin polyketide/non-ribosomal peptide synthetase"/>
    <property type="match status" value="1"/>
</dbReference>
<evidence type="ECO:0000256" key="7">
    <source>
        <dbReference type="ARBA" id="ARBA00066651"/>
    </source>
</evidence>
<feature type="domain" description="Carrier" evidence="9">
    <location>
        <begin position="1434"/>
        <end position="1514"/>
    </location>
</feature>
<gene>
    <name evidence="10" type="ORF">C9I94_15565</name>
</gene>
<dbReference type="Pfam" id="PF00668">
    <property type="entry name" value="Condensation"/>
    <property type="match status" value="1"/>
</dbReference>
<dbReference type="Pfam" id="PF00550">
    <property type="entry name" value="PP-binding"/>
    <property type="match status" value="1"/>
</dbReference>
<comment type="cofactor">
    <cofactor evidence="1">
        <name>pantetheine 4'-phosphate</name>
        <dbReference type="ChEBI" id="CHEBI:47942"/>
    </cofactor>
</comment>
<dbReference type="GO" id="GO:0043041">
    <property type="term" value="P:amino acid activation for nonribosomal peptide biosynthetic process"/>
    <property type="evidence" value="ECO:0007669"/>
    <property type="project" value="TreeGrafter"/>
</dbReference>
<keyword evidence="4" id="KW-0597">Phosphoprotein</keyword>
<evidence type="ECO:0000313" key="10">
    <source>
        <dbReference type="EMBL" id="PSW23537.1"/>
    </source>
</evidence>
<dbReference type="Pfam" id="PF00975">
    <property type="entry name" value="Thioesterase"/>
    <property type="match status" value="1"/>
</dbReference>
<dbReference type="Gene3D" id="3.30.300.30">
    <property type="match status" value="1"/>
</dbReference>
<comment type="caution">
    <text evidence="10">The sequence shown here is derived from an EMBL/GenBank/DDBJ whole genome shotgun (WGS) entry which is preliminary data.</text>
</comment>
<dbReference type="SUPFAM" id="SSF52777">
    <property type="entry name" value="CoA-dependent acyltransferases"/>
    <property type="match status" value="2"/>
</dbReference>
<dbReference type="GO" id="GO:0009403">
    <property type="term" value="P:toxin biosynthetic process"/>
    <property type="evidence" value="ECO:0007669"/>
    <property type="project" value="UniProtKB-ARBA"/>
</dbReference>
<dbReference type="Gene3D" id="3.40.50.12780">
    <property type="entry name" value="N-terminal domain of ligase-like"/>
    <property type="match status" value="1"/>
</dbReference>
<protein>
    <recommendedName>
        <fullName evidence="8">L-cysteine--[L-cysteinyl-carrier protein] ligase</fullName>
        <ecNumber evidence="7">6.2.1.69</ecNumber>
    </recommendedName>
    <alternativeName>
        <fullName evidence="8">L-cysteine--[L-cysteinyl-carrier protein] ligase</fullName>
    </alternativeName>
</protein>
<evidence type="ECO:0000256" key="5">
    <source>
        <dbReference type="ARBA" id="ARBA00022598"/>
    </source>
</evidence>
<accession>A0A0J8Y0A6</accession>
<dbReference type="Gene3D" id="1.10.1200.10">
    <property type="entry name" value="ACP-like"/>
    <property type="match status" value="1"/>
</dbReference>
<dbReference type="FunFam" id="1.10.1200.10:FF:000016">
    <property type="entry name" value="Non-ribosomal peptide synthase"/>
    <property type="match status" value="1"/>
</dbReference>
<dbReference type="PANTHER" id="PTHR45527:SF10">
    <property type="entry name" value="PYOCHELIN SYNTHASE PCHF"/>
    <property type="match status" value="1"/>
</dbReference>
<dbReference type="SUPFAM" id="SSF53474">
    <property type="entry name" value="alpha/beta-Hydrolases"/>
    <property type="match status" value="1"/>
</dbReference>
<evidence type="ECO:0000256" key="6">
    <source>
        <dbReference type="ARBA" id="ARBA00052643"/>
    </source>
</evidence>
<dbReference type="EMBL" id="PYLZ01000008">
    <property type="protein sequence ID" value="PSW23537.1"/>
    <property type="molecule type" value="Genomic_DNA"/>
</dbReference>
<sequence>MTKGTTLMSPLALLQHLEAKKAEFWLEAEALKFRAPQGVMTKEVVEQLKAVKSELITILKERELGAVLCPSTKDKHEVFPVNDVQAAYLIGRQNVFEFGGTGCHGYFELEFAHLDVEKLNQAWNKLIERHEMLRAVVFSNGTQQILSQVPEYKIECDLQTDTRLTYRANMSHRVYDTEAWPLFDLKVSESEAKSYLHFSIDLLIADFMSIQVILSELIHFYHESELVLAPLSLSFKDVMEFEKRQKLTDKYAQARQYWQERVSHLPMAPELPLLADINDVLTSVAKKEKPHFTRHEMQLAPEQWAELESQCNHQGVSPSSLLLTLFSEVLAKWSKSKHFCLNMTVMNREPIHPDLLNMVGDFTSVNLLEVNLTESRTLLAQVKEQQNQLWQDLEYKAFSGVEVMREIARQRGADYARMPIVFTSALVGSNREQVSETKSQYEMGMEVAYGISQTPQVWIDCQLMNRDRCLCINWDVLDGVFPDSMIESMFTCFEGAIEQVIAGGLQQWDQATCLALPNKQQQVREQVNNTVKPVAESMLHQLVLEQAVLTPYATALITPEQTLTYDELIVRAKSLASKLPKGARIAIAIDKSVEQVVSTLATLLADGVYLPLDVSQPVSRMKQILFDADVELVLTRSNELAQQLADDGFEAVDICNAQALQGRVNNIGSAELTQSSERLAYIIYTSGSTGNPKGVMVSHQAAVNTVVDINRRFDITASDVVFGLAKLSFDLSVYDIFGTLACGATLVLPCEKDIQNPAEWTRQIREHNVSVWNSVPAQMTMLTRYLADESLPTLDSIKCVMMSGDWIPVALPKAIATLIPTAQLYSLGGATEAAIWSIYFPIDPTFDYYTSIPYGTPLSNQMFAVLDDKGMACPDWVAGELCIGGNGVALGYWQDDEKTAAHFFQDAATGTPWYRTGDRGYYRDDGVIVFVGRDDNQVKVRGYRVELGEIESALERQSSVSQAVVLARGDKHNYHLQAYVEPAIYQNDAKTTLFSHQFAETETELTLTAESIRQTMPEKSVTDFVYYLDRVALLHMVQALQSSGGLLDGQQKTIDDMIVDGHYAPRHKQLLSRWLKALIENQLARHDGETYALLQQVSEDDISLCWKGCYEALECLDGDKGLVNYLERSSQCLPELLQDKADPLDLLFPDGKLDVATSTYQNNLISKMMNKMLITAALSKVKHLAERDQPIHILEIGAGVGGTSNELIPALAAHNVEYTFTDVSSFFLNEAKLRYQGYDFVDYRLYDFNQPALEQGFDCGQYDLVVSSNVLHNAVVARGGLNHLRELMKPGAWLLVIEATRDNYQLMTSMEFKHGLTAHNDERLALNSPFMPQERWLNAMSDVGAEQLFAFPNNQEALYQLGQSFMLAQFNGQKHECDKTEILEHLSQDLPSYMVPAQLAVLDRFPLTNNGKIDRKALPEIIGHQETLQKEVSEDLDQLETLLLSSCRDVIGNPNMGPNDDFFSAGGDSLLITQWVSRIRQELGEESVPWEGTLRQVLQTPTIKELAIFLRKQTPIQQHSNAIEDSSTALQCIKEGDGAPIIILHDGSGTVMPCLALVEHLTGPVYGISVQDRQQYLTIPSEHLIVELAEQYKALLEDNFDLSKCHLFGFCMGGLIAFELARQAMECGSPLASLTIASSYQIPYKVNDPMMTDVALAKELNVPNPWSDIDLLQLEQTYLALLATKPNQINIEDVVAKAKQLGFDKLSLNYASYAKANEAQRIAYFQTVLDIQSNQQKIKVGDISQLYPVFHHSLQAVTHYEPSFYSGDFTFACQQDETYLLPTLKADMHDFWQQYSIGDINVISLEGDHFTCMQSSQVLPLAKHLNTVAMQGGKHE</sequence>
<dbReference type="NCBIfam" id="TIGR01733">
    <property type="entry name" value="AA-adenyl-dom"/>
    <property type="match status" value="1"/>
</dbReference>
<dbReference type="Gene3D" id="3.40.50.1820">
    <property type="entry name" value="alpha/beta hydrolase"/>
    <property type="match status" value="1"/>
</dbReference>
<evidence type="ECO:0000256" key="3">
    <source>
        <dbReference type="ARBA" id="ARBA00022450"/>
    </source>
</evidence>
<dbReference type="CDD" id="cd02440">
    <property type="entry name" value="AdoMet_MTases"/>
    <property type="match status" value="1"/>
</dbReference>
<dbReference type="GO" id="GO:0072330">
    <property type="term" value="P:monocarboxylic acid biosynthetic process"/>
    <property type="evidence" value="ECO:0007669"/>
    <property type="project" value="UniProtKB-ARBA"/>
</dbReference>
<dbReference type="InterPro" id="IPR042099">
    <property type="entry name" value="ANL_N_sf"/>
</dbReference>
<dbReference type="InterPro" id="IPR044894">
    <property type="entry name" value="TubC_N_sf"/>
</dbReference>
<dbReference type="InterPro" id="IPR057737">
    <property type="entry name" value="Condensation_MtbB-like"/>
</dbReference>
<dbReference type="Gene3D" id="3.30.559.30">
    <property type="entry name" value="Nonribosomal peptide synthetase, condensation domain"/>
    <property type="match status" value="1"/>
</dbReference>
<dbReference type="InterPro" id="IPR009081">
    <property type="entry name" value="PP-bd_ACP"/>
</dbReference>
<dbReference type="InterPro" id="IPR000873">
    <property type="entry name" value="AMP-dep_synth/lig_dom"/>
</dbReference>
<dbReference type="InterPro" id="IPR029058">
    <property type="entry name" value="AB_hydrolase_fold"/>
</dbReference>
<dbReference type="PROSITE" id="PS00012">
    <property type="entry name" value="PHOSPHOPANTETHEINE"/>
    <property type="match status" value="1"/>
</dbReference>
<keyword evidence="5" id="KW-0436">Ligase</keyword>
<dbReference type="FunFam" id="3.30.559.10:FF:000023">
    <property type="entry name" value="Non-ribosomal peptide synthetase"/>
    <property type="match status" value="1"/>
</dbReference>
<dbReference type="CDD" id="cd19535">
    <property type="entry name" value="Cyc_NRPS"/>
    <property type="match status" value="1"/>
</dbReference>
<proteinExistence type="predicted"/>
<dbReference type="Gene3D" id="3.30.70.3510">
    <property type="match status" value="1"/>
</dbReference>
<dbReference type="GO" id="GO:0016874">
    <property type="term" value="F:ligase activity"/>
    <property type="evidence" value="ECO:0007669"/>
    <property type="project" value="UniProtKB-KW"/>
</dbReference>
<dbReference type="InterPro" id="IPR041464">
    <property type="entry name" value="TubC_N"/>
</dbReference>
<dbReference type="SUPFAM" id="SSF53335">
    <property type="entry name" value="S-adenosyl-L-methionine-dependent methyltransferases"/>
    <property type="match status" value="1"/>
</dbReference>
<dbReference type="Proteomes" id="UP000240481">
    <property type="component" value="Unassembled WGS sequence"/>
</dbReference>
<evidence type="ECO:0000256" key="8">
    <source>
        <dbReference type="ARBA" id="ARBA00079103"/>
    </source>
</evidence>
<dbReference type="Pfam" id="PF18563">
    <property type="entry name" value="TubC_N"/>
    <property type="match status" value="1"/>
</dbReference>
<dbReference type="PROSITE" id="PS50075">
    <property type="entry name" value="CARRIER"/>
    <property type="match status" value="1"/>
</dbReference>
<dbReference type="InterPro" id="IPR013217">
    <property type="entry name" value="Methyltransf_12"/>
</dbReference>
<dbReference type="InterPro" id="IPR036736">
    <property type="entry name" value="ACP-like_sf"/>
</dbReference>
<dbReference type="InterPro" id="IPR010071">
    <property type="entry name" value="AA_adenyl_dom"/>
</dbReference>